<keyword evidence="10" id="KW-1015">Disulfide bond</keyword>
<evidence type="ECO:0000256" key="2">
    <source>
        <dbReference type="ARBA" id="ARBA00022475"/>
    </source>
</evidence>
<feature type="transmembrane region" description="Helical" evidence="12">
    <location>
        <begin position="358"/>
        <end position="378"/>
    </location>
</feature>
<evidence type="ECO:0000256" key="4">
    <source>
        <dbReference type="ARBA" id="ARBA00022723"/>
    </source>
</evidence>
<keyword evidence="2" id="KW-1003">Cell membrane</keyword>
<comment type="subcellular location">
    <subcellularLocation>
        <location evidence="1">Membrane</location>
        <topology evidence="1">Multi-pass membrane protein</topology>
    </subcellularLocation>
</comment>
<dbReference type="Proteomes" id="UP000477311">
    <property type="component" value="Unassembled WGS sequence"/>
</dbReference>
<evidence type="ECO:0000256" key="3">
    <source>
        <dbReference type="ARBA" id="ARBA00022692"/>
    </source>
</evidence>
<dbReference type="Pfam" id="PF02628">
    <property type="entry name" value="COX15-CtaA"/>
    <property type="match status" value="1"/>
</dbReference>
<gene>
    <name evidence="13" type="ORF">G4L39_07145</name>
</gene>
<evidence type="ECO:0000256" key="9">
    <source>
        <dbReference type="ARBA" id="ARBA00023136"/>
    </source>
</evidence>
<protein>
    <recommendedName>
        <fullName evidence="15">Cytochrome oxidase biogenesis protein CtaA</fullName>
    </recommendedName>
</protein>
<accession>A0A6M1RWM6</accession>
<dbReference type="GO" id="GO:0016491">
    <property type="term" value="F:oxidoreductase activity"/>
    <property type="evidence" value="ECO:0007669"/>
    <property type="project" value="UniProtKB-KW"/>
</dbReference>
<evidence type="ECO:0000313" key="13">
    <source>
        <dbReference type="EMBL" id="NGO39172.1"/>
    </source>
</evidence>
<evidence type="ECO:0000256" key="5">
    <source>
        <dbReference type="ARBA" id="ARBA00022989"/>
    </source>
</evidence>
<evidence type="ECO:0000256" key="8">
    <source>
        <dbReference type="ARBA" id="ARBA00023133"/>
    </source>
</evidence>
<name>A0A6M1RWM6_9BACT</name>
<keyword evidence="14" id="KW-1185">Reference proteome</keyword>
<keyword evidence="9 12" id="KW-0472">Membrane</keyword>
<keyword evidence="6" id="KW-0560">Oxidoreductase</keyword>
<feature type="transmembrane region" description="Helical" evidence="12">
    <location>
        <begin position="179"/>
        <end position="200"/>
    </location>
</feature>
<evidence type="ECO:0000256" key="1">
    <source>
        <dbReference type="ARBA" id="ARBA00004141"/>
    </source>
</evidence>
<dbReference type="GO" id="GO:0016020">
    <property type="term" value="C:membrane"/>
    <property type="evidence" value="ECO:0007669"/>
    <property type="project" value="UniProtKB-SubCell"/>
</dbReference>
<feature type="transmembrane region" description="Helical" evidence="12">
    <location>
        <begin position="293"/>
        <end position="311"/>
    </location>
</feature>
<dbReference type="GO" id="GO:0006784">
    <property type="term" value="P:heme A biosynthetic process"/>
    <property type="evidence" value="ECO:0007669"/>
    <property type="project" value="InterPro"/>
</dbReference>
<evidence type="ECO:0000256" key="7">
    <source>
        <dbReference type="ARBA" id="ARBA00023004"/>
    </source>
</evidence>
<dbReference type="InterPro" id="IPR050450">
    <property type="entry name" value="COX15/CtaA_HemeA_synthase"/>
</dbReference>
<dbReference type="GO" id="GO:0046872">
    <property type="term" value="F:metal ion binding"/>
    <property type="evidence" value="ECO:0007669"/>
    <property type="project" value="UniProtKB-KW"/>
</dbReference>
<feature type="transmembrane region" description="Helical" evidence="12">
    <location>
        <begin position="122"/>
        <end position="140"/>
    </location>
</feature>
<keyword evidence="7" id="KW-0408">Iron</keyword>
<dbReference type="AlphaFoldDB" id="A0A6M1RWM6"/>
<keyword evidence="8" id="KW-0350">Heme biosynthesis</keyword>
<comment type="pathway">
    <text evidence="11">Porphyrin-containing compound metabolism.</text>
</comment>
<evidence type="ECO:0000256" key="12">
    <source>
        <dbReference type="SAM" id="Phobius"/>
    </source>
</evidence>
<dbReference type="PANTHER" id="PTHR35457">
    <property type="entry name" value="HEME A SYNTHASE"/>
    <property type="match status" value="1"/>
</dbReference>
<feature type="transmembrane region" description="Helical" evidence="12">
    <location>
        <begin position="323"/>
        <end position="346"/>
    </location>
</feature>
<dbReference type="PANTHER" id="PTHR35457:SF1">
    <property type="entry name" value="HEME A SYNTHASE"/>
    <property type="match status" value="1"/>
</dbReference>
<evidence type="ECO:0000256" key="10">
    <source>
        <dbReference type="ARBA" id="ARBA00023157"/>
    </source>
</evidence>
<feature type="transmembrane region" description="Helical" evidence="12">
    <location>
        <begin position="221"/>
        <end position="240"/>
    </location>
</feature>
<keyword evidence="5 12" id="KW-1133">Transmembrane helix</keyword>
<proteinExistence type="predicted"/>
<feature type="transmembrane region" description="Helical" evidence="12">
    <location>
        <begin position="152"/>
        <end position="173"/>
    </location>
</feature>
<sequence length="398" mass="42934">MEVSSGSNRALHRFAVLTAGFVLVLIGAGGLVTSHGAGLAVPDWPNTYGYNMFFFPVSAWIGGIFYEHTHRLLGAWVGLLTLILAVWMHGAAARPWLVRGGWVLVGLGVAVLGLAPGRWQDAVVLAGAGLAAVVAGRFWPQGAPQSRRLRRLSLLAVGLVVLQGILGGLRVVWLKDEIGIVHATLAQLFLILMAALALFTSPWWKRFEEGGGVAMLRQLRPWYVAASVLILVQLILGATMRHEHAGLAVPDFPLAYGRLWPATDAESVARYNRERIVTRAYNDITATHIHVHMAHRVMALVVTGAIAAAWWRTRRCLPRGHMVRRVAGFWLLLVCVQFGLGAWTVWSDKAADVATLHVVTGALTFVTGALLSVAAFGARVQGRESALETVAVAPATVS</sequence>
<evidence type="ECO:0000256" key="11">
    <source>
        <dbReference type="ARBA" id="ARBA00023444"/>
    </source>
</evidence>
<evidence type="ECO:0000256" key="6">
    <source>
        <dbReference type="ARBA" id="ARBA00023002"/>
    </source>
</evidence>
<evidence type="ECO:0000313" key="14">
    <source>
        <dbReference type="Proteomes" id="UP000477311"/>
    </source>
</evidence>
<dbReference type="RefSeq" id="WP_165107031.1">
    <property type="nucleotide sequence ID" value="NZ_JAAKYA010000048.1"/>
</dbReference>
<keyword evidence="4" id="KW-0479">Metal-binding</keyword>
<feature type="transmembrane region" description="Helical" evidence="12">
    <location>
        <begin position="72"/>
        <end position="89"/>
    </location>
</feature>
<reference evidence="13 14" key="1">
    <citation type="submission" date="2020-02" db="EMBL/GenBank/DDBJ databases">
        <title>Draft genome sequence of Limisphaera ngatamarikiensis NGM72.4T, a thermophilic Verrucomicrobia grouped in subdivision 3.</title>
        <authorList>
            <person name="Carere C.R."/>
            <person name="Steen J."/>
            <person name="Hugenholtz P."/>
            <person name="Stott M.B."/>
        </authorList>
    </citation>
    <scope>NUCLEOTIDE SEQUENCE [LARGE SCALE GENOMIC DNA]</scope>
    <source>
        <strain evidence="13 14">NGM72.4</strain>
    </source>
</reference>
<feature type="transmembrane region" description="Helical" evidence="12">
    <location>
        <begin position="48"/>
        <end position="66"/>
    </location>
</feature>
<dbReference type="EMBL" id="JAAKYA010000048">
    <property type="protein sequence ID" value="NGO39172.1"/>
    <property type="molecule type" value="Genomic_DNA"/>
</dbReference>
<organism evidence="13 14">
    <name type="scientific">Limisphaera ngatamarikiensis</name>
    <dbReference type="NCBI Taxonomy" id="1324935"/>
    <lineage>
        <taxon>Bacteria</taxon>
        <taxon>Pseudomonadati</taxon>
        <taxon>Verrucomicrobiota</taxon>
        <taxon>Verrucomicrobiia</taxon>
        <taxon>Limisphaerales</taxon>
        <taxon>Limisphaeraceae</taxon>
        <taxon>Limisphaera</taxon>
    </lineage>
</organism>
<feature type="transmembrane region" description="Helical" evidence="12">
    <location>
        <begin position="14"/>
        <end position="41"/>
    </location>
</feature>
<dbReference type="InterPro" id="IPR003780">
    <property type="entry name" value="COX15/CtaA_fam"/>
</dbReference>
<keyword evidence="3 12" id="KW-0812">Transmembrane</keyword>
<comment type="caution">
    <text evidence="13">The sequence shown here is derived from an EMBL/GenBank/DDBJ whole genome shotgun (WGS) entry which is preliminary data.</text>
</comment>
<evidence type="ECO:0008006" key="15">
    <source>
        <dbReference type="Google" id="ProtNLM"/>
    </source>
</evidence>